<feature type="region of interest" description="Disordered" evidence="1">
    <location>
        <begin position="83"/>
        <end position="107"/>
    </location>
</feature>
<comment type="caution">
    <text evidence="2">The sequence shown here is derived from an EMBL/GenBank/DDBJ whole genome shotgun (WGS) entry which is preliminary data.</text>
</comment>
<protein>
    <submittedName>
        <fullName evidence="2">Uncharacterized protein</fullName>
    </submittedName>
</protein>
<proteinExistence type="predicted"/>
<reference evidence="2 3" key="1">
    <citation type="submission" date="2024-07" db="EMBL/GenBank/DDBJ databases">
        <title>Section-level genome sequencing and comparative genomics of Aspergillus sections Usti and Cavernicolus.</title>
        <authorList>
            <consortium name="Lawrence Berkeley National Laboratory"/>
            <person name="Nybo J.L."/>
            <person name="Vesth T.C."/>
            <person name="Theobald S."/>
            <person name="Frisvad J.C."/>
            <person name="Larsen T.O."/>
            <person name="Kjaerboelling I."/>
            <person name="Rothschild-Mancinelli K."/>
            <person name="Lyhne E.K."/>
            <person name="Kogle M.E."/>
            <person name="Barry K."/>
            <person name="Clum A."/>
            <person name="Na H."/>
            <person name="Ledsgaard L."/>
            <person name="Lin J."/>
            <person name="Lipzen A."/>
            <person name="Kuo A."/>
            <person name="Riley R."/>
            <person name="Mondo S."/>
            <person name="Labutti K."/>
            <person name="Haridas S."/>
            <person name="Pangalinan J."/>
            <person name="Salamov A.A."/>
            <person name="Simmons B.A."/>
            <person name="Magnuson J.K."/>
            <person name="Chen J."/>
            <person name="Drula E."/>
            <person name="Henrissat B."/>
            <person name="Wiebenga A."/>
            <person name="Lubbers R.J."/>
            <person name="Gomes A.C."/>
            <person name="Makela M.R."/>
            <person name="Stajich J."/>
            <person name="Grigoriev I.V."/>
            <person name="Mortensen U.H."/>
            <person name="De Vries R.P."/>
            <person name="Baker S.E."/>
            <person name="Andersen M.R."/>
        </authorList>
    </citation>
    <scope>NUCLEOTIDE SEQUENCE [LARGE SCALE GENOMIC DNA]</scope>
    <source>
        <strain evidence="2 3">CBS 588.65</strain>
    </source>
</reference>
<dbReference type="EMBL" id="JBFXLT010000243">
    <property type="protein sequence ID" value="KAL2801807.1"/>
    <property type="molecule type" value="Genomic_DNA"/>
</dbReference>
<sequence length="161" mass="17797">MLQQAHDPTVGSAASIDPRSQLVPLVAARIEHTMPCPKWNCSAIVPSGCLDLCRHRKQSRILDETGGITLAITKATRGSSISRMLTSQKRHRLRTEPRKGREQHSCGALTERTIRPSKLQPIYSSTSLTQAQVDMMRPDPTLNCSQNLNTSPPSPHQTTHQ</sequence>
<gene>
    <name evidence="2" type="ORF">BJX63DRAFT_416578</name>
</gene>
<accession>A0ABR4GS09</accession>
<name>A0ABR4GS09_9EURO</name>
<evidence type="ECO:0000313" key="2">
    <source>
        <dbReference type="EMBL" id="KAL2801807.1"/>
    </source>
</evidence>
<dbReference type="Proteomes" id="UP001610334">
    <property type="component" value="Unassembled WGS sequence"/>
</dbReference>
<feature type="compositionally biased region" description="Polar residues" evidence="1">
    <location>
        <begin position="142"/>
        <end position="161"/>
    </location>
</feature>
<feature type="region of interest" description="Disordered" evidence="1">
    <location>
        <begin position="137"/>
        <end position="161"/>
    </location>
</feature>
<evidence type="ECO:0000313" key="3">
    <source>
        <dbReference type="Proteomes" id="UP001610334"/>
    </source>
</evidence>
<organism evidence="2 3">
    <name type="scientific">Aspergillus granulosus</name>
    <dbReference type="NCBI Taxonomy" id="176169"/>
    <lineage>
        <taxon>Eukaryota</taxon>
        <taxon>Fungi</taxon>
        <taxon>Dikarya</taxon>
        <taxon>Ascomycota</taxon>
        <taxon>Pezizomycotina</taxon>
        <taxon>Eurotiomycetes</taxon>
        <taxon>Eurotiomycetidae</taxon>
        <taxon>Eurotiales</taxon>
        <taxon>Aspergillaceae</taxon>
        <taxon>Aspergillus</taxon>
        <taxon>Aspergillus subgen. Nidulantes</taxon>
    </lineage>
</organism>
<keyword evidence="3" id="KW-1185">Reference proteome</keyword>
<evidence type="ECO:0000256" key="1">
    <source>
        <dbReference type="SAM" id="MobiDB-lite"/>
    </source>
</evidence>
<feature type="compositionally biased region" description="Basic and acidic residues" evidence="1">
    <location>
        <begin position="94"/>
        <end position="104"/>
    </location>
</feature>